<evidence type="ECO:0000256" key="1">
    <source>
        <dbReference type="SAM" id="MobiDB-lite"/>
    </source>
</evidence>
<protein>
    <submittedName>
        <fullName evidence="2">Os05g0204400 protein</fullName>
    </submittedName>
</protein>
<reference evidence="2 3" key="3">
    <citation type="journal article" date="2013" name="Rice">
        <title>Improvement of the Oryza sativa Nipponbare reference genome using next generation sequence and optical map data.</title>
        <authorList>
            <person name="Kawahara Y."/>
            <person name="de la Bastide M."/>
            <person name="Hamilton J.P."/>
            <person name="Kanamori H."/>
            <person name="McCombie W.R."/>
            <person name="Ouyang S."/>
            <person name="Schwartz D.C."/>
            <person name="Tanaka T."/>
            <person name="Wu J."/>
            <person name="Zhou S."/>
            <person name="Childs K.L."/>
            <person name="Davidson R.M."/>
            <person name="Lin H."/>
            <person name="Quesada-Ocampo L."/>
            <person name="Vaillancourt B."/>
            <person name="Sakai H."/>
            <person name="Lee S.S."/>
            <person name="Kim J."/>
            <person name="Numa H."/>
            <person name="Itoh T."/>
            <person name="Buell C.R."/>
            <person name="Matsumoto T."/>
        </authorList>
    </citation>
    <scope>NUCLEOTIDE SEQUENCE [LARGE SCALE GENOMIC DNA]</scope>
    <source>
        <strain evidence="3">cv. Nipponbare</strain>
    </source>
</reference>
<dbReference type="AlphaFoldDB" id="A0A0P0WJ10"/>
<dbReference type="Proteomes" id="UP000059680">
    <property type="component" value="Chromosome 5"/>
</dbReference>
<reference evidence="3" key="1">
    <citation type="journal article" date="2005" name="Nature">
        <title>The map-based sequence of the rice genome.</title>
        <authorList>
            <consortium name="International rice genome sequencing project (IRGSP)"/>
            <person name="Matsumoto T."/>
            <person name="Wu J."/>
            <person name="Kanamori H."/>
            <person name="Katayose Y."/>
            <person name="Fujisawa M."/>
            <person name="Namiki N."/>
            <person name="Mizuno H."/>
            <person name="Yamamoto K."/>
            <person name="Antonio B.A."/>
            <person name="Baba T."/>
            <person name="Sakata K."/>
            <person name="Nagamura Y."/>
            <person name="Aoki H."/>
            <person name="Arikawa K."/>
            <person name="Arita K."/>
            <person name="Bito T."/>
            <person name="Chiden Y."/>
            <person name="Fujitsuka N."/>
            <person name="Fukunaka R."/>
            <person name="Hamada M."/>
            <person name="Harada C."/>
            <person name="Hayashi A."/>
            <person name="Hijishita S."/>
            <person name="Honda M."/>
            <person name="Hosokawa S."/>
            <person name="Ichikawa Y."/>
            <person name="Idonuma A."/>
            <person name="Iijima M."/>
            <person name="Ikeda M."/>
            <person name="Ikeno M."/>
            <person name="Ito K."/>
            <person name="Ito S."/>
            <person name="Ito T."/>
            <person name="Ito Y."/>
            <person name="Ito Y."/>
            <person name="Iwabuchi A."/>
            <person name="Kamiya K."/>
            <person name="Karasawa W."/>
            <person name="Kurita K."/>
            <person name="Katagiri S."/>
            <person name="Kikuta A."/>
            <person name="Kobayashi H."/>
            <person name="Kobayashi N."/>
            <person name="Machita K."/>
            <person name="Maehara T."/>
            <person name="Masukawa M."/>
            <person name="Mizubayashi T."/>
            <person name="Mukai Y."/>
            <person name="Nagasaki H."/>
            <person name="Nagata Y."/>
            <person name="Naito S."/>
            <person name="Nakashima M."/>
            <person name="Nakama Y."/>
            <person name="Nakamichi Y."/>
            <person name="Nakamura M."/>
            <person name="Meguro A."/>
            <person name="Negishi M."/>
            <person name="Ohta I."/>
            <person name="Ohta T."/>
            <person name="Okamoto M."/>
            <person name="Ono N."/>
            <person name="Saji S."/>
            <person name="Sakaguchi M."/>
            <person name="Sakai K."/>
            <person name="Shibata M."/>
            <person name="Shimokawa T."/>
            <person name="Song J."/>
            <person name="Takazaki Y."/>
            <person name="Terasawa K."/>
            <person name="Tsugane M."/>
            <person name="Tsuji K."/>
            <person name="Ueda S."/>
            <person name="Waki K."/>
            <person name="Yamagata H."/>
            <person name="Yamamoto M."/>
            <person name="Yamamoto S."/>
            <person name="Yamane H."/>
            <person name="Yoshiki S."/>
            <person name="Yoshihara R."/>
            <person name="Yukawa K."/>
            <person name="Zhong H."/>
            <person name="Yano M."/>
            <person name="Yuan Q."/>
            <person name="Ouyang S."/>
            <person name="Liu J."/>
            <person name="Jones K.M."/>
            <person name="Gansberger K."/>
            <person name="Moffat K."/>
            <person name="Hill J."/>
            <person name="Bera J."/>
            <person name="Fadrosh D."/>
            <person name="Jin S."/>
            <person name="Johri S."/>
            <person name="Kim M."/>
            <person name="Overton L."/>
            <person name="Reardon M."/>
            <person name="Tsitrin T."/>
            <person name="Vuong H."/>
            <person name="Weaver B."/>
            <person name="Ciecko A."/>
            <person name="Tallon L."/>
            <person name="Jackson J."/>
            <person name="Pai G."/>
            <person name="Aken S.V."/>
            <person name="Utterback T."/>
            <person name="Reidmuller S."/>
            <person name="Feldblyum T."/>
            <person name="Hsiao J."/>
            <person name="Zismann V."/>
            <person name="Iobst S."/>
            <person name="de Vazeille A.R."/>
            <person name="Buell C.R."/>
            <person name="Ying K."/>
            <person name="Li Y."/>
            <person name="Lu T."/>
            <person name="Huang Y."/>
            <person name="Zhao Q."/>
            <person name="Feng Q."/>
            <person name="Zhang L."/>
            <person name="Zhu J."/>
            <person name="Weng Q."/>
            <person name="Mu J."/>
            <person name="Lu Y."/>
            <person name="Fan D."/>
            <person name="Liu Y."/>
            <person name="Guan J."/>
            <person name="Zhang Y."/>
            <person name="Yu S."/>
            <person name="Liu X."/>
            <person name="Zhang Y."/>
            <person name="Hong G."/>
            <person name="Han B."/>
            <person name="Choisne N."/>
            <person name="Demange N."/>
            <person name="Orjeda G."/>
            <person name="Samain S."/>
            <person name="Cattolico L."/>
            <person name="Pelletier E."/>
            <person name="Couloux A."/>
            <person name="Segurens B."/>
            <person name="Wincker P."/>
            <person name="D'Hont A."/>
            <person name="Scarpelli C."/>
            <person name="Weissenbach J."/>
            <person name="Salanoubat M."/>
            <person name="Quetier F."/>
            <person name="Yu Y."/>
            <person name="Kim H.R."/>
            <person name="Rambo T."/>
            <person name="Currie J."/>
            <person name="Collura K."/>
            <person name="Luo M."/>
            <person name="Yang T."/>
            <person name="Ammiraju J.S.S."/>
            <person name="Engler F."/>
            <person name="Soderlund C."/>
            <person name="Wing R.A."/>
            <person name="Palmer L.E."/>
            <person name="de la Bastide M."/>
            <person name="Spiegel L."/>
            <person name="Nascimento L."/>
            <person name="Zutavern T."/>
            <person name="O'Shaughnessy A."/>
            <person name="Dike S."/>
            <person name="Dedhia N."/>
            <person name="Preston R."/>
            <person name="Balija V."/>
            <person name="McCombie W.R."/>
            <person name="Chow T."/>
            <person name="Chen H."/>
            <person name="Chung M."/>
            <person name="Chen C."/>
            <person name="Shaw J."/>
            <person name="Wu H."/>
            <person name="Hsiao K."/>
            <person name="Chao Y."/>
            <person name="Chu M."/>
            <person name="Cheng C."/>
            <person name="Hour A."/>
            <person name="Lee P."/>
            <person name="Lin S."/>
            <person name="Lin Y."/>
            <person name="Liou J."/>
            <person name="Liu S."/>
            <person name="Hsing Y."/>
            <person name="Raghuvanshi S."/>
            <person name="Mohanty A."/>
            <person name="Bharti A.K."/>
            <person name="Gaur A."/>
            <person name="Gupta V."/>
            <person name="Kumar D."/>
            <person name="Ravi V."/>
            <person name="Vij S."/>
            <person name="Kapur A."/>
            <person name="Khurana P."/>
            <person name="Khurana P."/>
            <person name="Khurana J.P."/>
            <person name="Tyagi A.K."/>
            <person name="Gaikwad K."/>
            <person name="Singh A."/>
            <person name="Dalal V."/>
            <person name="Srivastava S."/>
            <person name="Dixit A."/>
            <person name="Pal A.K."/>
            <person name="Ghazi I.A."/>
            <person name="Yadav M."/>
            <person name="Pandit A."/>
            <person name="Bhargava A."/>
            <person name="Sureshbabu K."/>
            <person name="Batra K."/>
            <person name="Sharma T.R."/>
            <person name="Mohapatra T."/>
            <person name="Singh N.K."/>
            <person name="Messing J."/>
            <person name="Nelson A.B."/>
            <person name="Fuks G."/>
            <person name="Kavchok S."/>
            <person name="Keizer G."/>
            <person name="Linton E."/>
            <person name="Llaca V."/>
            <person name="Song R."/>
            <person name="Tanyolac B."/>
            <person name="Young S."/>
            <person name="Ho-Il K."/>
            <person name="Hahn J.H."/>
            <person name="Sangsakoo G."/>
            <person name="Vanavichit A."/>
            <person name="de Mattos Luiz.A.T."/>
            <person name="Zimmer P.D."/>
            <person name="Malone G."/>
            <person name="Dellagostin O."/>
            <person name="de Oliveira A.C."/>
            <person name="Bevan M."/>
            <person name="Bancroft I."/>
            <person name="Minx P."/>
            <person name="Cordum H."/>
            <person name="Wilson R."/>
            <person name="Cheng Z."/>
            <person name="Jin W."/>
            <person name="Jiang J."/>
            <person name="Leong S.A."/>
            <person name="Iwama H."/>
            <person name="Gojobori T."/>
            <person name="Itoh T."/>
            <person name="Niimura Y."/>
            <person name="Fujii Y."/>
            <person name="Habara T."/>
            <person name="Sakai H."/>
            <person name="Sato Y."/>
            <person name="Wilson G."/>
            <person name="Kumar K."/>
            <person name="McCouch S."/>
            <person name="Juretic N."/>
            <person name="Hoen D."/>
            <person name="Wright S."/>
            <person name="Bruskiewich R."/>
            <person name="Bureau T."/>
            <person name="Miyao A."/>
            <person name="Hirochika H."/>
            <person name="Nishikawa T."/>
            <person name="Kadowaki K."/>
            <person name="Sugiura M."/>
            <person name="Burr B."/>
            <person name="Sasaki T."/>
        </authorList>
    </citation>
    <scope>NUCLEOTIDE SEQUENCE [LARGE SCALE GENOMIC DNA]</scope>
    <source>
        <strain evidence="3">cv. Nipponbare</strain>
    </source>
</reference>
<dbReference type="PaxDb" id="39947-A0A0P0WJ10"/>
<accession>A0A0P0WJ10</accession>
<keyword evidence="3" id="KW-1185">Reference proteome</keyword>
<dbReference type="EMBL" id="AP014961">
    <property type="protein sequence ID" value="BAS92740.1"/>
    <property type="molecule type" value="Genomic_DNA"/>
</dbReference>
<name>A0A0P0WJ10_ORYSJ</name>
<feature type="region of interest" description="Disordered" evidence="1">
    <location>
        <begin position="1"/>
        <end position="29"/>
    </location>
</feature>
<evidence type="ECO:0000313" key="2">
    <source>
        <dbReference type="EMBL" id="BAS92740.1"/>
    </source>
</evidence>
<organism evidence="2 3">
    <name type="scientific">Oryza sativa subsp. japonica</name>
    <name type="common">Rice</name>
    <dbReference type="NCBI Taxonomy" id="39947"/>
    <lineage>
        <taxon>Eukaryota</taxon>
        <taxon>Viridiplantae</taxon>
        <taxon>Streptophyta</taxon>
        <taxon>Embryophyta</taxon>
        <taxon>Tracheophyta</taxon>
        <taxon>Spermatophyta</taxon>
        <taxon>Magnoliopsida</taxon>
        <taxon>Liliopsida</taxon>
        <taxon>Poales</taxon>
        <taxon>Poaceae</taxon>
        <taxon>BOP clade</taxon>
        <taxon>Oryzoideae</taxon>
        <taxon>Oryzeae</taxon>
        <taxon>Oryzinae</taxon>
        <taxon>Oryza</taxon>
        <taxon>Oryza sativa</taxon>
    </lineage>
</organism>
<feature type="compositionally biased region" description="Low complexity" evidence="1">
    <location>
        <begin position="1"/>
        <end position="13"/>
    </location>
</feature>
<proteinExistence type="predicted"/>
<evidence type="ECO:0000313" key="3">
    <source>
        <dbReference type="Proteomes" id="UP000059680"/>
    </source>
</evidence>
<sequence length="96" mass="10751">MAVAARQQRQQLNDGGGGGSLGGHQLRLGHEHDHPTRFLLSPSAFHLTIPDEVCAFNRQLGFFFTRSRLTPTWHGIFELARRDEAECHLTALRMAS</sequence>
<dbReference type="InParanoid" id="A0A0P0WJ10"/>
<gene>
    <name evidence="2" type="ordered locus">Os05g0204400</name>
    <name evidence="2" type="ORF">OSNPB_050204400</name>
</gene>
<reference evidence="2 3" key="2">
    <citation type="journal article" date="2013" name="Plant Cell Physiol.">
        <title>Rice Annotation Project Database (RAP-DB): an integrative and interactive database for rice genomics.</title>
        <authorList>
            <person name="Sakai H."/>
            <person name="Lee S.S."/>
            <person name="Tanaka T."/>
            <person name="Numa H."/>
            <person name="Kim J."/>
            <person name="Kawahara Y."/>
            <person name="Wakimoto H."/>
            <person name="Yang C.C."/>
            <person name="Iwamoto M."/>
            <person name="Abe T."/>
            <person name="Yamada Y."/>
            <person name="Muto A."/>
            <person name="Inokuchi H."/>
            <person name="Ikemura T."/>
            <person name="Matsumoto T."/>
            <person name="Sasaki T."/>
            <person name="Itoh T."/>
        </authorList>
    </citation>
    <scope>NUCLEOTIDE SEQUENCE [LARGE SCALE GENOMIC DNA]</scope>
    <source>
        <strain evidence="3">cv. Nipponbare</strain>
    </source>
</reference>